<evidence type="ECO:0000259" key="1">
    <source>
        <dbReference type="Pfam" id="PF02464"/>
    </source>
</evidence>
<dbReference type="GO" id="GO:0019159">
    <property type="term" value="F:nicotinamide-nucleotide amidase activity"/>
    <property type="evidence" value="ECO:0007669"/>
    <property type="project" value="UniProtKB-EC"/>
</dbReference>
<dbReference type="AlphaFoldDB" id="A0A1R4B7Z8"/>
<evidence type="ECO:0000313" key="3">
    <source>
        <dbReference type="Proteomes" id="UP000189475"/>
    </source>
</evidence>
<dbReference type="SUPFAM" id="SSF142433">
    <property type="entry name" value="CinA-like"/>
    <property type="match status" value="1"/>
</dbReference>
<sequence>MESQYALSQKVGRQLHAAKHVLVTAESCTGGGVAALVTDVAGSSQWFDRAFVTYSNEAKHAMIGVKESTLETFGAVSEPVVQEMASGALAASQGTLAVAISGIAGPSGGSEHKPVGTVCFAWADTSGWQHVSTQYFTGSRREVRAQAVCYALQIISEHLSPVIE</sequence>
<dbReference type="InterPro" id="IPR008136">
    <property type="entry name" value="CinA_C"/>
</dbReference>
<dbReference type="Proteomes" id="UP000189475">
    <property type="component" value="Unassembled WGS sequence"/>
</dbReference>
<dbReference type="NCBIfam" id="NF002975">
    <property type="entry name" value="PRK03661.1"/>
    <property type="match status" value="1"/>
</dbReference>
<dbReference type="InterPro" id="IPR036653">
    <property type="entry name" value="CinA-like_C"/>
</dbReference>
<accession>A0A1R4B7Z8</accession>
<dbReference type="STRING" id="1918946.VPAL9027_03030"/>
<dbReference type="Gene3D" id="3.90.950.20">
    <property type="entry name" value="CinA-like"/>
    <property type="match status" value="1"/>
</dbReference>
<reference evidence="2 3" key="1">
    <citation type="submission" date="2017-02" db="EMBL/GenBank/DDBJ databases">
        <authorList>
            <person name="Peterson S.W."/>
        </authorList>
    </citation>
    <scope>NUCLEOTIDE SEQUENCE [LARGE SCALE GENOMIC DNA]</scope>
    <source>
        <strain evidence="2 3">CECT 9027</strain>
    </source>
</reference>
<proteinExistence type="predicted"/>
<name>A0A1R4B7Z8_9VIBR</name>
<keyword evidence="2" id="KW-0378">Hydrolase</keyword>
<protein>
    <submittedName>
        <fullName evidence="2">Nicotinamide-nucleotide amidohydrolase PncC</fullName>
        <ecNumber evidence="2">3.5.1.42</ecNumber>
    </submittedName>
</protein>
<dbReference type="EC" id="3.5.1.42" evidence="2"/>
<dbReference type="EMBL" id="FUFT01000008">
    <property type="protein sequence ID" value="SJL85016.1"/>
    <property type="molecule type" value="Genomic_DNA"/>
</dbReference>
<dbReference type="Pfam" id="PF02464">
    <property type="entry name" value="CinA"/>
    <property type="match status" value="1"/>
</dbReference>
<gene>
    <name evidence="2" type="primary">pncC</name>
    <name evidence="2" type="ORF">VPAL9027_03030</name>
</gene>
<evidence type="ECO:0000313" key="2">
    <source>
        <dbReference type="EMBL" id="SJL85016.1"/>
    </source>
</evidence>
<organism evidence="2 3">
    <name type="scientific">Vibrio palustris</name>
    <dbReference type="NCBI Taxonomy" id="1918946"/>
    <lineage>
        <taxon>Bacteria</taxon>
        <taxon>Pseudomonadati</taxon>
        <taxon>Pseudomonadota</taxon>
        <taxon>Gammaproteobacteria</taxon>
        <taxon>Vibrionales</taxon>
        <taxon>Vibrionaceae</taxon>
        <taxon>Vibrio</taxon>
    </lineage>
</organism>
<keyword evidence="3" id="KW-1185">Reference proteome</keyword>
<feature type="domain" description="CinA C-terminal" evidence="1">
    <location>
        <begin position="6"/>
        <end position="158"/>
    </location>
</feature>
<dbReference type="NCBIfam" id="TIGR00199">
    <property type="entry name" value="PncC_domain"/>
    <property type="match status" value="1"/>
</dbReference>